<evidence type="ECO:0000256" key="1">
    <source>
        <dbReference type="SAM" id="MobiDB-lite"/>
    </source>
</evidence>
<proteinExistence type="predicted"/>
<name>A0AA40E478_9PEZI</name>
<dbReference type="Proteomes" id="UP001172101">
    <property type="component" value="Unassembled WGS sequence"/>
</dbReference>
<keyword evidence="3" id="KW-1185">Reference proteome</keyword>
<sequence length="237" mass="25220">MPVKKRKTSPAPAKSVQPAEDSITNRKPRTDADDGEAVAAGRVPLQDVTASNTASNTAQHNPNPNPPAAPSDDATPRCSLEPAAPARRSHPNLDAAIADLAVDQAKELLKRFALQYEPLAGAVVGLGWSRRILKQALRSAGFIRGVLLGKDGRLDTILNASSALLDIFEIPEPLDAIFQSVFYLLGGAERQLLFSRTRRDGGTNCNKEKDATDVNASYEVSGSIMKDVKSIGKAATP</sequence>
<feature type="region of interest" description="Disordered" evidence="1">
    <location>
        <begin position="1"/>
        <end position="91"/>
    </location>
</feature>
<dbReference type="EMBL" id="JAUIRO010000003">
    <property type="protein sequence ID" value="KAK0723426.1"/>
    <property type="molecule type" value="Genomic_DNA"/>
</dbReference>
<gene>
    <name evidence="2" type="ORF">B0T26DRAFT_750699</name>
</gene>
<comment type="caution">
    <text evidence="2">The sequence shown here is derived from an EMBL/GenBank/DDBJ whole genome shotgun (WGS) entry which is preliminary data.</text>
</comment>
<evidence type="ECO:0000313" key="3">
    <source>
        <dbReference type="Proteomes" id="UP001172101"/>
    </source>
</evidence>
<dbReference type="GeneID" id="85328532"/>
<dbReference type="AlphaFoldDB" id="A0AA40E478"/>
<accession>A0AA40E478</accession>
<evidence type="ECO:0000313" key="2">
    <source>
        <dbReference type="EMBL" id="KAK0723426.1"/>
    </source>
</evidence>
<feature type="compositionally biased region" description="Polar residues" evidence="1">
    <location>
        <begin position="48"/>
        <end position="60"/>
    </location>
</feature>
<protein>
    <submittedName>
        <fullName evidence="2">Uncharacterized protein</fullName>
    </submittedName>
</protein>
<dbReference type="RefSeq" id="XP_060299350.1">
    <property type="nucleotide sequence ID" value="XM_060445262.1"/>
</dbReference>
<reference evidence="2" key="1">
    <citation type="submission" date="2023-06" db="EMBL/GenBank/DDBJ databases">
        <title>Genome-scale phylogeny and comparative genomics of the fungal order Sordariales.</title>
        <authorList>
            <consortium name="Lawrence Berkeley National Laboratory"/>
            <person name="Hensen N."/>
            <person name="Bonometti L."/>
            <person name="Westerberg I."/>
            <person name="Brannstrom I.O."/>
            <person name="Guillou S."/>
            <person name="Cros-Aarteil S."/>
            <person name="Calhoun S."/>
            <person name="Haridas S."/>
            <person name="Kuo A."/>
            <person name="Mondo S."/>
            <person name="Pangilinan J."/>
            <person name="Riley R."/>
            <person name="LaButti K."/>
            <person name="Andreopoulos B."/>
            <person name="Lipzen A."/>
            <person name="Chen C."/>
            <person name="Yanf M."/>
            <person name="Daum C."/>
            <person name="Ng V."/>
            <person name="Clum A."/>
            <person name="Steindorff A."/>
            <person name="Ohm R."/>
            <person name="Martin F."/>
            <person name="Silar P."/>
            <person name="Natvig D."/>
            <person name="Lalanne C."/>
            <person name="Gautier V."/>
            <person name="Ament-velasquez S.L."/>
            <person name="Kruys A."/>
            <person name="Hutchinson M.I."/>
            <person name="Powell A.J."/>
            <person name="Barry K."/>
            <person name="Miller A.N."/>
            <person name="Grigoriev I.V."/>
            <person name="Debuchy R."/>
            <person name="Gladieux P."/>
            <person name="Thoren M.H."/>
            <person name="Johannesson H."/>
        </authorList>
    </citation>
    <scope>NUCLEOTIDE SEQUENCE</scope>
    <source>
        <strain evidence="2">SMH2392-1A</strain>
    </source>
</reference>
<organism evidence="2 3">
    <name type="scientific">Lasiosphaeria miniovina</name>
    <dbReference type="NCBI Taxonomy" id="1954250"/>
    <lineage>
        <taxon>Eukaryota</taxon>
        <taxon>Fungi</taxon>
        <taxon>Dikarya</taxon>
        <taxon>Ascomycota</taxon>
        <taxon>Pezizomycotina</taxon>
        <taxon>Sordariomycetes</taxon>
        <taxon>Sordariomycetidae</taxon>
        <taxon>Sordariales</taxon>
        <taxon>Lasiosphaeriaceae</taxon>
        <taxon>Lasiosphaeria</taxon>
    </lineage>
</organism>